<feature type="transmembrane region" description="Helical" evidence="2">
    <location>
        <begin position="12"/>
        <end position="35"/>
    </location>
</feature>
<feature type="transmembrane region" description="Helical" evidence="2">
    <location>
        <begin position="56"/>
        <end position="77"/>
    </location>
</feature>
<proteinExistence type="predicted"/>
<evidence type="ECO:0000256" key="2">
    <source>
        <dbReference type="SAM" id="Phobius"/>
    </source>
</evidence>
<dbReference type="eggNOG" id="ENOG502ZW9H">
    <property type="taxonomic scope" value="Bacteria"/>
</dbReference>
<feature type="transmembrane region" description="Helical" evidence="2">
    <location>
        <begin position="125"/>
        <end position="145"/>
    </location>
</feature>
<evidence type="ECO:0000313" key="4">
    <source>
        <dbReference type="Proteomes" id="UP000003195"/>
    </source>
</evidence>
<evidence type="ECO:0000313" key="3">
    <source>
        <dbReference type="EMBL" id="EFQ05040.1"/>
    </source>
</evidence>
<dbReference type="OrthoDB" id="9795105at2"/>
<dbReference type="EMBL" id="AECS01000003">
    <property type="protein sequence ID" value="EFQ05040.1"/>
    <property type="molecule type" value="Genomic_DNA"/>
</dbReference>
<dbReference type="Proteomes" id="UP000003195">
    <property type="component" value="Unassembled WGS sequence"/>
</dbReference>
<sequence>MVMSNYMDLLGMYAPWFLILFMVVPMTLAELVLCSEIFSLLNKEKAENSWPGLRKGASICLSIIFIFLFIYLVVAYIPTVAWKGPLDRLSIYSFLAAIIPAVYLLFIEIGIVGKAWNEHTKVVRHALTVFLFVALTHLAMVFGMIDPQLGGYVPPQGQMNMHMNMNGNNQGHMHMNGNQMPDNCPGNADNHMQGNGNMQMNGNNQSMSGQHNGHEMNMESNK</sequence>
<dbReference type="InterPro" id="IPR046547">
    <property type="entry name" value="DUF6803"/>
</dbReference>
<feature type="transmembrane region" description="Helical" evidence="2">
    <location>
        <begin position="89"/>
        <end position="113"/>
    </location>
</feature>
<dbReference type="AlphaFoldDB" id="E2Z9L4"/>
<keyword evidence="2" id="KW-0472">Membrane</keyword>
<keyword evidence="2" id="KW-1133">Transmembrane helix</keyword>
<keyword evidence="4" id="KW-1185">Reference proteome</keyword>
<feature type="region of interest" description="Disordered" evidence="1">
    <location>
        <begin position="183"/>
        <end position="222"/>
    </location>
</feature>
<evidence type="ECO:0000256" key="1">
    <source>
        <dbReference type="SAM" id="MobiDB-lite"/>
    </source>
</evidence>
<name>E2Z9L4_9FIRM</name>
<evidence type="ECO:0008006" key="5">
    <source>
        <dbReference type="Google" id="ProtNLM"/>
    </source>
</evidence>
<protein>
    <recommendedName>
        <fullName evidence="5">Permease</fullName>
    </recommendedName>
</protein>
<accession>E2Z9L4</accession>
<organism evidence="3 4">
    <name type="scientific">Megasphaera micronuciformis F0359</name>
    <dbReference type="NCBI Taxonomy" id="706434"/>
    <lineage>
        <taxon>Bacteria</taxon>
        <taxon>Bacillati</taxon>
        <taxon>Bacillota</taxon>
        <taxon>Negativicutes</taxon>
        <taxon>Veillonellales</taxon>
        <taxon>Veillonellaceae</taxon>
        <taxon>Megasphaera</taxon>
    </lineage>
</organism>
<gene>
    <name evidence="3" type="ORF">HMPREF9429_00118</name>
</gene>
<feature type="compositionally biased region" description="Basic and acidic residues" evidence="1">
    <location>
        <begin position="212"/>
        <end position="222"/>
    </location>
</feature>
<reference evidence="3 4" key="1">
    <citation type="submission" date="2010-08" db="EMBL/GenBank/DDBJ databases">
        <authorList>
            <person name="Weinstock G."/>
            <person name="Sodergren E."/>
            <person name="Clifton S."/>
            <person name="Fulton L."/>
            <person name="Fulton B."/>
            <person name="Courtney L."/>
            <person name="Fronick C."/>
            <person name="Harrison M."/>
            <person name="Strong C."/>
            <person name="Farmer C."/>
            <person name="Delahaunty K."/>
            <person name="Markovic C."/>
            <person name="Hall O."/>
            <person name="Minx P."/>
            <person name="Tomlinson C."/>
            <person name="Mitreva M."/>
            <person name="Hou S."/>
            <person name="Chen J."/>
            <person name="Wollam A."/>
            <person name="Pepin K.H."/>
            <person name="Johnson M."/>
            <person name="Bhonagiri V."/>
            <person name="Zhang X."/>
            <person name="Suruliraj S."/>
            <person name="Warren W."/>
            <person name="Chinwalla A."/>
            <person name="Mardis E.R."/>
            <person name="Wilson R.K."/>
        </authorList>
    </citation>
    <scope>NUCLEOTIDE SEQUENCE [LARGE SCALE GENOMIC DNA]</scope>
    <source>
        <strain evidence="3 4">F0359</strain>
    </source>
</reference>
<keyword evidence="2" id="KW-0812">Transmembrane</keyword>
<dbReference type="RefSeq" id="WP_006940828.1">
    <property type="nucleotide sequence ID" value="NZ_GL538177.1"/>
</dbReference>
<dbReference type="STRING" id="706434.HMPREF9429_00118"/>
<comment type="caution">
    <text evidence="3">The sequence shown here is derived from an EMBL/GenBank/DDBJ whole genome shotgun (WGS) entry which is preliminary data.</text>
</comment>
<dbReference type="Pfam" id="PF20617">
    <property type="entry name" value="DUF6803"/>
    <property type="match status" value="1"/>
</dbReference>
<dbReference type="HOGENOM" id="CLU_101259_0_0_9"/>
<feature type="compositionally biased region" description="Low complexity" evidence="1">
    <location>
        <begin position="192"/>
        <end position="210"/>
    </location>
</feature>